<evidence type="ECO:0000259" key="3">
    <source>
        <dbReference type="PROSITE" id="PS50110"/>
    </source>
</evidence>
<dbReference type="SUPFAM" id="SSF52172">
    <property type="entry name" value="CheY-like"/>
    <property type="match status" value="1"/>
</dbReference>
<dbReference type="Proteomes" id="UP000185557">
    <property type="component" value="Unassembled WGS sequence"/>
</dbReference>
<dbReference type="PANTHER" id="PTHR44591:SF22">
    <property type="entry name" value="CHEY SUBFAMILY"/>
    <property type="match status" value="1"/>
</dbReference>
<dbReference type="EMBL" id="MRCG01000003">
    <property type="protein sequence ID" value="OKH49521.1"/>
    <property type="molecule type" value="Genomic_DNA"/>
</dbReference>
<evidence type="ECO:0000313" key="5">
    <source>
        <dbReference type="Proteomes" id="UP000185557"/>
    </source>
</evidence>
<dbReference type="SMART" id="SM00448">
    <property type="entry name" value="REC"/>
    <property type="match status" value="1"/>
</dbReference>
<dbReference type="PANTHER" id="PTHR44591">
    <property type="entry name" value="STRESS RESPONSE REGULATOR PROTEIN 1"/>
    <property type="match status" value="1"/>
</dbReference>
<organism evidence="4 5">
    <name type="scientific">Phormidium tenue NIES-30</name>
    <dbReference type="NCBI Taxonomy" id="549789"/>
    <lineage>
        <taxon>Bacteria</taxon>
        <taxon>Bacillati</taxon>
        <taxon>Cyanobacteriota</taxon>
        <taxon>Cyanophyceae</taxon>
        <taxon>Oscillatoriophycideae</taxon>
        <taxon>Oscillatoriales</taxon>
        <taxon>Oscillatoriaceae</taxon>
        <taxon>Phormidium</taxon>
    </lineage>
</organism>
<proteinExistence type="predicted"/>
<evidence type="ECO:0000313" key="4">
    <source>
        <dbReference type="EMBL" id="OKH49521.1"/>
    </source>
</evidence>
<keyword evidence="5" id="KW-1185">Reference proteome</keyword>
<dbReference type="Pfam" id="PF00072">
    <property type="entry name" value="Response_reg"/>
    <property type="match status" value="1"/>
</dbReference>
<name>A0A1U7J8D0_9CYAN</name>
<keyword evidence="1 2" id="KW-0597">Phosphoprotein</keyword>
<gene>
    <name evidence="4" type="ORF">NIES30_06655</name>
</gene>
<dbReference type="GO" id="GO:0000160">
    <property type="term" value="P:phosphorelay signal transduction system"/>
    <property type="evidence" value="ECO:0007669"/>
    <property type="project" value="InterPro"/>
</dbReference>
<dbReference type="InterPro" id="IPR050595">
    <property type="entry name" value="Bact_response_regulator"/>
</dbReference>
<evidence type="ECO:0000256" key="1">
    <source>
        <dbReference type="ARBA" id="ARBA00022553"/>
    </source>
</evidence>
<dbReference type="InterPro" id="IPR001789">
    <property type="entry name" value="Sig_transdc_resp-reg_receiver"/>
</dbReference>
<protein>
    <recommendedName>
        <fullName evidence="3">Response regulatory domain-containing protein</fullName>
    </recommendedName>
</protein>
<feature type="domain" description="Response regulatory" evidence="3">
    <location>
        <begin position="5"/>
        <end position="122"/>
    </location>
</feature>
<dbReference type="RefSeq" id="WP_073607628.1">
    <property type="nucleotide sequence ID" value="NZ_MRCG01000003.1"/>
</dbReference>
<accession>A0A1U7J8D0</accession>
<comment type="caution">
    <text evidence="4">The sequence shown here is derived from an EMBL/GenBank/DDBJ whole genome shotgun (WGS) entry which is preliminary data.</text>
</comment>
<feature type="modified residue" description="4-aspartylphosphate" evidence="2">
    <location>
        <position position="55"/>
    </location>
</feature>
<dbReference type="AlphaFoldDB" id="A0A1U7J8D0"/>
<reference evidence="4 5" key="1">
    <citation type="submission" date="2016-11" db="EMBL/GenBank/DDBJ databases">
        <title>Draft Genome Sequences of Nine Cyanobacterial Strains from Diverse Habitats.</title>
        <authorList>
            <person name="Zhu T."/>
            <person name="Hou S."/>
            <person name="Lu X."/>
            <person name="Hess W.R."/>
        </authorList>
    </citation>
    <scope>NUCLEOTIDE SEQUENCE [LARGE SCALE GENOMIC DNA]</scope>
    <source>
        <strain evidence="4 5">NIES-30</strain>
    </source>
</reference>
<dbReference type="OrthoDB" id="487748at2"/>
<dbReference type="STRING" id="549789.NIES30_06655"/>
<evidence type="ECO:0000256" key="2">
    <source>
        <dbReference type="PROSITE-ProRule" id="PRU00169"/>
    </source>
</evidence>
<dbReference type="PROSITE" id="PS50110">
    <property type="entry name" value="RESPONSE_REGULATORY"/>
    <property type="match status" value="1"/>
</dbReference>
<dbReference type="Gene3D" id="3.40.50.2300">
    <property type="match status" value="1"/>
</dbReference>
<dbReference type="InterPro" id="IPR011006">
    <property type="entry name" value="CheY-like_superfamily"/>
</dbReference>
<sequence length="129" mass="14372">MPSNSILLIENEASLRDVLGDCLRELGGWEIRLSGSVQEGIKLCEEKRPDVILIDASISENDSILLVEQLKQYSSRQSVSLLLISSKANWFTLKEFHQMGFSGTISKPFNPSILSSQVYRLTASENPNT</sequence>